<keyword evidence="6 10" id="KW-1133">Transmembrane helix</keyword>
<feature type="transmembrane region" description="Helical" evidence="10">
    <location>
        <begin position="676"/>
        <end position="695"/>
    </location>
</feature>
<comment type="caution">
    <text evidence="11">The sequence shown here is derived from an EMBL/GenBank/DDBJ whole genome shotgun (WGS) entry which is preliminary data.</text>
</comment>
<gene>
    <name evidence="11" type="ORF">ABMA27_004013</name>
</gene>
<keyword evidence="7 10" id="KW-0472">Membrane</keyword>
<keyword evidence="4 10" id="KW-0812">Transmembrane</keyword>
<evidence type="ECO:0000256" key="4">
    <source>
        <dbReference type="ARBA" id="ARBA00022692"/>
    </source>
</evidence>
<feature type="transmembrane region" description="Helical" evidence="10">
    <location>
        <begin position="213"/>
        <end position="234"/>
    </location>
</feature>
<sequence>MEDLNAYPEEIVKPLLVTLGCFRNCNIYVFDTKSSFWAKYWQLLYKIPLGLFYYFGLSMYVVKLFVEGISPFEEADIIPIWLVANQEFIFKFTIMMKNRKQVRAIIEHLGSVWRTADLSEEQLKTKNSVLKRYYLAHKRTYFIFLLFYYIFNKSANILAWQYILMPLAETLIRKIFLGQETEFRLIFTWVPFAVDNWLTYLAMYAFLGYTHYLMVYLYLGSYLLLLDLTTYISIQFKLLQEDVMNIRPTNKRKKGRLDSNDDIDDEITECGERSGCTIEEFIKRHQDTILLIEELNAIFHKIIFINLLVATLVICFFAIAAKISTGTAYIVTYYFALVHIMATMYIICYCSDMLSTSSTGIAESAVKNLWYEGDLRYQRTMCFIIMRSQEPCTLISLYFPISCFANSQLFYKMEDLNAYPEEFVKTLLVSLGYYRNCNIVFFDRRSSFWARYWRFIYIIPFNILYYMCFLMYIVKMFTEGIGPFQEVNIIPLWLVANQEFLKCIIMIRKRKHVRAIIEHLGSVWRTTDLSEEQLKTKNSTLKLFNKGTNILAWQYVLLPLAETLIRIFFLAQEVKFALLFAYVPFEVNNWPTYLAVYAFQCYTQLFMINMYLGSYLLLVDLSTYISLQFTLLQEDVMKLRPTNNRKYTTFSFDDEITEYGEGSECNFEKFIKPYAVINYFAIFQVMVTLYIMCYCSEKLSASSTGIAESAAKNLWYEGDLRYRRTMCFIIMRSQEPCTLRSLYFPISISMTFNTVLKTTYSYFSVANHLYERGD</sequence>
<dbReference type="EMBL" id="JBEUOH010000015">
    <property type="protein sequence ID" value="KAL0879048.1"/>
    <property type="molecule type" value="Genomic_DNA"/>
</dbReference>
<keyword evidence="5" id="KW-0552">Olfaction</keyword>
<feature type="transmembrane region" description="Helical" evidence="10">
    <location>
        <begin position="43"/>
        <end position="65"/>
    </location>
</feature>
<accession>A0ABR3HRD0</accession>
<protein>
    <recommendedName>
        <fullName evidence="13">Odorant receptor</fullName>
    </recommendedName>
</protein>
<evidence type="ECO:0000313" key="12">
    <source>
        <dbReference type="Proteomes" id="UP001549920"/>
    </source>
</evidence>
<keyword evidence="8" id="KW-0675">Receptor</keyword>
<keyword evidence="2" id="KW-1003">Cell membrane</keyword>
<feature type="transmembrane region" description="Helical" evidence="10">
    <location>
        <begin position="615"/>
        <end position="632"/>
    </location>
</feature>
<evidence type="ECO:0000256" key="10">
    <source>
        <dbReference type="SAM" id="Phobius"/>
    </source>
</evidence>
<feature type="transmembrane region" description="Helical" evidence="10">
    <location>
        <begin position="550"/>
        <end position="570"/>
    </location>
</feature>
<dbReference type="Pfam" id="PF02949">
    <property type="entry name" value="7tm_6"/>
    <property type="match status" value="3"/>
</dbReference>
<evidence type="ECO:0000256" key="2">
    <source>
        <dbReference type="ARBA" id="ARBA00022475"/>
    </source>
</evidence>
<evidence type="ECO:0000256" key="9">
    <source>
        <dbReference type="ARBA" id="ARBA00023224"/>
    </source>
</evidence>
<feature type="transmembrane region" description="Helical" evidence="10">
    <location>
        <begin position="327"/>
        <end position="348"/>
    </location>
</feature>
<keyword evidence="9" id="KW-0807">Transducer</keyword>
<evidence type="ECO:0000256" key="7">
    <source>
        <dbReference type="ARBA" id="ARBA00023136"/>
    </source>
</evidence>
<evidence type="ECO:0000256" key="1">
    <source>
        <dbReference type="ARBA" id="ARBA00004651"/>
    </source>
</evidence>
<feature type="transmembrane region" description="Helical" evidence="10">
    <location>
        <begin position="77"/>
        <end position="94"/>
    </location>
</feature>
<evidence type="ECO:0000256" key="5">
    <source>
        <dbReference type="ARBA" id="ARBA00022725"/>
    </source>
</evidence>
<dbReference type="InterPro" id="IPR004117">
    <property type="entry name" value="7tm6_olfct_rcpt"/>
</dbReference>
<evidence type="ECO:0000256" key="8">
    <source>
        <dbReference type="ARBA" id="ARBA00023170"/>
    </source>
</evidence>
<dbReference type="PANTHER" id="PTHR21137:SF35">
    <property type="entry name" value="ODORANT RECEPTOR 19A-RELATED"/>
    <property type="match status" value="1"/>
</dbReference>
<evidence type="ECO:0000313" key="11">
    <source>
        <dbReference type="EMBL" id="KAL0879048.1"/>
    </source>
</evidence>
<evidence type="ECO:0008006" key="13">
    <source>
        <dbReference type="Google" id="ProtNLM"/>
    </source>
</evidence>
<evidence type="ECO:0000256" key="6">
    <source>
        <dbReference type="ARBA" id="ARBA00022989"/>
    </source>
</evidence>
<evidence type="ECO:0000256" key="3">
    <source>
        <dbReference type="ARBA" id="ARBA00022606"/>
    </source>
</evidence>
<feature type="transmembrane region" description="Helical" evidence="10">
    <location>
        <begin position="455"/>
        <end position="477"/>
    </location>
</feature>
<keyword evidence="12" id="KW-1185">Reference proteome</keyword>
<name>A0ABR3HRD0_LOXSC</name>
<organism evidence="11 12">
    <name type="scientific">Loxostege sticticalis</name>
    <name type="common">Beet webworm moth</name>
    <dbReference type="NCBI Taxonomy" id="481309"/>
    <lineage>
        <taxon>Eukaryota</taxon>
        <taxon>Metazoa</taxon>
        <taxon>Ecdysozoa</taxon>
        <taxon>Arthropoda</taxon>
        <taxon>Hexapoda</taxon>
        <taxon>Insecta</taxon>
        <taxon>Pterygota</taxon>
        <taxon>Neoptera</taxon>
        <taxon>Endopterygota</taxon>
        <taxon>Lepidoptera</taxon>
        <taxon>Glossata</taxon>
        <taxon>Ditrysia</taxon>
        <taxon>Pyraloidea</taxon>
        <taxon>Crambidae</taxon>
        <taxon>Pyraustinae</taxon>
        <taxon>Loxostege</taxon>
    </lineage>
</organism>
<comment type="subcellular location">
    <subcellularLocation>
        <location evidence="1">Cell membrane</location>
        <topology evidence="1">Multi-pass membrane protein</topology>
    </subcellularLocation>
</comment>
<dbReference type="Proteomes" id="UP001549920">
    <property type="component" value="Unassembled WGS sequence"/>
</dbReference>
<feature type="transmembrane region" description="Helical" evidence="10">
    <location>
        <begin position="302"/>
        <end position="321"/>
    </location>
</feature>
<proteinExistence type="predicted"/>
<dbReference type="PANTHER" id="PTHR21137">
    <property type="entry name" value="ODORANT RECEPTOR"/>
    <property type="match status" value="1"/>
</dbReference>
<reference evidence="11 12" key="1">
    <citation type="submission" date="2024-06" db="EMBL/GenBank/DDBJ databases">
        <title>A chromosome-level genome assembly of beet webworm, Loxostege sticticalis.</title>
        <authorList>
            <person name="Zhang Y."/>
        </authorList>
    </citation>
    <scope>NUCLEOTIDE SEQUENCE [LARGE SCALE GENOMIC DNA]</scope>
    <source>
        <strain evidence="11">AQ026</strain>
        <tissue evidence="11">Whole body</tissue>
    </source>
</reference>
<keyword evidence="3" id="KW-0716">Sensory transduction</keyword>